<dbReference type="WBParaSite" id="SBAD_0000625801-mRNA-1">
    <property type="protein sequence ID" value="SBAD_0000625801-mRNA-1"/>
    <property type="gene ID" value="SBAD_0000625801"/>
</dbReference>
<dbReference type="EMBL" id="UZAM01009422">
    <property type="protein sequence ID" value="VDP08983.1"/>
    <property type="molecule type" value="Genomic_DNA"/>
</dbReference>
<accession>A0A183IQX6</accession>
<evidence type="ECO:0000313" key="3">
    <source>
        <dbReference type="WBParaSite" id="SBAD_0000625801-mRNA-1"/>
    </source>
</evidence>
<sequence length="97" mass="11007">MFYCALWHFRVGQALCLNGKNPNANFGTKVLNAGISNLSLTCRTDLANKLLQIRNRFQHSWLSRNMSSTLPNVLKIFDNMFRLLLPPKLSVLGESLL</sequence>
<reference evidence="3" key="1">
    <citation type="submission" date="2016-06" db="UniProtKB">
        <authorList>
            <consortium name="WormBaseParasite"/>
        </authorList>
    </citation>
    <scope>IDENTIFICATION</scope>
</reference>
<organism evidence="3">
    <name type="scientific">Soboliphyme baturini</name>
    <dbReference type="NCBI Taxonomy" id="241478"/>
    <lineage>
        <taxon>Eukaryota</taxon>
        <taxon>Metazoa</taxon>
        <taxon>Ecdysozoa</taxon>
        <taxon>Nematoda</taxon>
        <taxon>Enoplea</taxon>
        <taxon>Dorylaimia</taxon>
        <taxon>Dioctophymatida</taxon>
        <taxon>Dioctophymatoidea</taxon>
        <taxon>Soboliphymatidae</taxon>
        <taxon>Soboliphyme</taxon>
    </lineage>
</organism>
<proteinExistence type="predicted"/>
<evidence type="ECO:0000313" key="1">
    <source>
        <dbReference type="EMBL" id="VDP08983.1"/>
    </source>
</evidence>
<protein>
    <submittedName>
        <fullName evidence="3">Secreted protein</fullName>
    </submittedName>
</protein>
<reference evidence="1 2" key="2">
    <citation type="submission" date="2018-11" db="EMBL/GenBank/DDBJ databases">
        <authorList>
            <consortium name="Pathogen Informatics"/>
        </authorList>
    </citation>
    <scope>NUCLEOTIDE SEQUENCE [LARGE SCALE GENOMIC DNA]</scope>
</reference>
<gene>
    <name evidence="1" type="ORF">SBAD_LOCUS6023</name>
</gene>
<keyword evidence="2" id="KW-1185">Reference proteome</keyword>
<evidence type="ECO:0000313" key="2">
    <source>
        <dbReference type="Proteomes" id="UP000270296"/>
    </source>
</evidence>
<name>A0A183IQX6_9BILA</name>
<dbReference type="AlphaFoldDB" id="A0A183IQX6"/>
<dbReference type="Proteomes" id="UP000270296">
    <property type="component" value="Unassembled WGS sequence"/>
</dbReference>
<dbReference type="OrthoDB" id="5806726at2759"/>